<gene>
    <name evidence="13" type="primary">qseF</name>
    <name evidence="12" type="ORF">TL5118_00937</name>
    <name evidence="13" type="ORF">TL5120_01384</name>
</gene>
<dbReference type="InterPro" id="IPR002078">
    <property type="entry name" value="Sigma_54_int"/>
</dbReference>
<dbReference type="Proteomes" id="UP000051887">
    <property type="component" value="Unassembled WGS sequence"/>
</dbReference>
<evidence type="ECO:0000259" key="11">
    <source>
        <dbReference type="PROSITE" id="PS50045"/>
    </source>
</evidence>
<keyword evidence="5" id="KW-0067">ATP-binding</keyword>
<dbReference type="PANTHER" id="PTHR32071">
    <property type="entry name" value="TRANSCRIPTIONAL REGULATORY PROTEIN"/>
    <property type="match status" value="1"/>
</dbReference>
<evidence type="ECO:0000256" key="8">
    <source>
        <dbReference type="ARBA" id="ARBA00023125"/>
    </source>
</evidence>
<dbReference type="InterPro" id="IPR025943">
    <property type="entry name" value="Sigma_54_int_dom_ATP-bd_2"/>
</dbReference>
<reference evidence="13 15" key="2">
    <citation type="submission" date="2015-09" db="EMBL/GenBank/DDBJ databases">
        <authorList>
            <consortium name="Swine Surveillance"/>
        </authorList>
    </citation>
    <scope>NUCLEOTIDE SEQUENCE [LARGE SCALE GENOMIC DNA]</scope>
    <source>
        <strain evidence="13 15">5120</strain>
    </source>
</reference>
<evidence type="ECO:0000256" key="6">
    <source>
        <dbReference type="ARBA" id="ARBA00023012"/>
    </source>
</evidence>
<evidence type="ECO:0000256" key="1">
    <source>
        <dbReference type="ARBA" id="ARBA00002167"/>
    </source>
</evidence>
<comment type="subunit">
    <text evidence="2">Interacts with sigma-54.</text>
</comment>
<dbReference type="GO" id="GO:0000160">
    <property type="term" value="P:phosphorelay signal transduction system"/>
    <property type="evidence" value="ECO:0007669"/>
    <property type="project" value="UniProtKB-KW"/>
</dbReference>
<dbReference type="Pfam" id="PF25601">
    <property type="entry name" value="AAA_lid_14"/>
    <property type="match status" value="1"/>
</dbReference>
<accession>A0A0P1F929</accession>
<dbReference type="GO" id="GO:0003677">
    <property type="term" value="F:DNA binding"/>
    <property type="evidence" value="ECO:0007669"/>
    <property type="project" value="UniProtKB-KW"/>
</dbReference>
<dbReference type="InterPro" id="IPR058031">
    <property type="entry name" value="AAA_lid_NorR"/>
</dbReference>
<dbReference type="PANTHER" id="PTHR32071:SF21">
    <property type="entry name" value="TRANSCRIPTIONAL REGULATORY PROTEIN FLGR"/>
    <property type="match status" value="1"/>
</dbReference>
<dbReference type="PROSITE" id="PS50045">
    <property type="entry name" value="SIGMA54_INTERACT_4"/>
    <property type="match status" value="1"/>
</dbReference>
<reference evidence="12 14" key="1">
    <citation type="submission" date="2015-09" db="EMBL/GenBank/DDBJ databases">
        <authorList>
            <person name="Rodrigo-Torres L."/>
            <person name="Arahal D.R."/>
        </authorList>
    </citation>
    <scope>NUCLEOTIDE SEQUENCE [LARGE SCALE GENOMIC DNA]</scope>
    <source>
        <strain evidence="12 14">CECT 5118</strain>
    </source>
</reference>
<dbReference type="Gene3D" id="1.10.8.60">
    <property type="match status" value="1"/>
</dbReference>
<dbReference type="PROSITE" id="PS00688">
    <property type="entry name" value="SIGMA54_INTERACT_3"/>
    <property type="match status" value="1"/>
</dbReference>
<dbReference type="InterPro" id="IPR025944">
    <property type="entry name" value="Sigma_54_int_dom_CS"/>
</dbReference>
<evidence type="ECO:0000256" key="2">
    <source>
        <dbReference type="ARBA" id="ARBA00011135"/>
    </source>
</evidence>
<dbReference type="GO" id="GO:0005524">
    <property type="term" value="F:ATP binding"/>
    <property type="evidence" value="ECO:0007669"/>
    <property type="project" value="UniProtKB-KW"/>
</dbReference>
<keyword evidence="9" id="KW-0010">Activator</keyword>
<evidence type="ECO:0000313" key="12">
    <source>
        <dbReference type="EMBL" id="CUH64584.1"/>
    </source>
</evidence>
<dbReference type="SUPFAM" id="SSF52540">
    <property type="entry name" value="P-loop containing nucleoside triphosphate hydrolases"/>
    <property type="match status" value="1"/>
</dbReference>
<dbReference type="EMBL" id="CYSC01000023">
    <property type="protein sequence ID" value="CUH71595.1"/>
    <property type="molecule type" value="Genomic_DNA"/>
</dbReference>
<evidence type="ECO:0000313" key="15">
    <source>
        <dbReference type="Proteomes" id="UP000051887"/>
    </source>
</evidence>
<dbReference type="FunFam" id="3.40.50.300:FF:000006">
    <property type="entry name" value="DNA-binding transcriptional regulator NtrC"/>
    <property type="match status" value="1"/>
</dbReference>
<dbReference type="Proteomes" id="UP000051086">
    <property type="component" value="Unassembled WGS sequence"/>
</dbReference>
<dbReference type="SMART" id="SM00382">
    <property type="entry name" value="AAA"/>
    <property type="match status" value="1"/>
</dbReference>
<sequence length="391" mass="41080">MAKIFIIGQEFDDAAAVADLLKRRRIDAVLIDALGTPDTNPGKGNTLVCSAAAEKAAGGQSGLVAAARPLGITQLVIVTPGEAFAVTAELGGRMQRVTLPLRGSAIPPLYSPSLLALTDLIATPHGGMVAAADNTGALMDLAARVAQTDVTVFINGPTGSGKEVLSQLIHDRSPRAGKPFVAVNCAAIPENMLEAMLFGHEKGAFTGASTANRGIFRAADGGTLLLDEISEMPLGLQAKLLRVLQEKKVTPLGSQKEETVDVRVIATSNRDMLAEVEAGHFREDLYYRLNVFPLATQELAARPEDIPALATAMIRRHTPEGATLPLLSDEAVATLMEHKWPGNVRELENVVQRALVLRTGDVVGAADIMLTANAAMIPGFNINAPIAAQAA</sequence>
<keyword evidence="7" id="KW-0805">Transcription regulation</keyword>
<evidence type="ECO:0000256" key="10">
    <source>
        <dbReference type="ARBA" id="ARBA00023163"/>
    </source>
</evidence>
<dbReference type="RefSeq" id="WP_058242905.1">
    <property type="nucleotide sequence ID" value="NZ_CYSB01000011.1"/>
</dbReference>
<evidence type="ECO:0000256" key="9">
    <source>
        <dbReference type="ARBA" id="ARBA00023159"/>
    </source>
</evidence>
<keyword evidence="10" id="KW-0804">Transcription</keyword>
<evidence type="ECO:0000256" key="7">
    <source>
        <dbReference type="ARBA" id="ARBA00023015"/>
    </source>
</evidence>
<evidence type="ECO:0000256" key="4">
    <source>
        <dbReference type="ARBA" id="ARBA00022741"/>
    </source>
</evidence>
<proteinExistence type="predicted"/>
<dbReference type="Pfam" id="PF00158">
    <property type="entry name" value="Sigma54_activat"/>
    <property type="match status" value="1"/>
</dbReference>
<dbReference type="CDD" id="cd00009">
    <property type="entry name" value="AAA"/>
    <property type="match status" value="1"/>
</dbReference>
<protein>
    <recommendedName>
        <fullName evidence="3">Nif-specific regulatory protein</fullName>
    </recommendedName>
</protein>
<organism evidence="13 15">
    <name type="scientific">Thalassovita autumnalis</name>
    <dbReference type="NCBI Taxonomy" id="2072972"/>
    <lineage>
        <taxon>Bacteria</taxon>
        <taxon>Pseudomonadati</taxon>
        <taxon>Pseudomonadota</taxon>
        <taxon>Alphaproteobacteria</taxon>
        <taxon>Rhodobacterales</taxon>
        <taxon>Roseobacteraceae</taxon>
        <taxon>Thalassovita</taxon>
    </lineage>
</organism>
<feature type="domain" description="Sigma-54 factor interaction" evidence="11">
    <location>
        <begin position="128"/>
        <end position="356"/>
    </location>
</feature>
<dbReference type="InterPro" id="IPR027417">
    <property type="entry name" value="P-loop_NTPase"/>
</dbReference>
<evidence type="ECO:0000313" key="13">
    <source>
        <dbReference type="EMBL" id="CUH71595.1"/>
    </source>
</evidence>
<keyword evidence="14" id="KW-1185">Reference proteome</keyword>
<comment type="function">
    <text evidence="1">Required for activation of most nif operons, which are directly involved in nitrogen fixation.</text>
</comment>
<keyword evidence="8" id="KW-0238">DNA-binding</keyword>
<evidence type="ECO:0000256" key="3">
    <source>
        <dbReference type="ARBA" id="ARBA00015308"/>
    </source>
</evidence>
<dbReference type="EMBL" id="CYSB01000011">
    <property type="protein sequence ID" value="CUH64584.1"/>
    <property type="molecule type" value="Genomic_DNA"/>
</dbReference>
<keyword evidence="4" id="KW-0547">Nucleotide-binding</keyword>
<keyword evidence="6" id="KW-0902">Two-component regulatory system</keyword>
<dbReference type="AlphaFoldDB" id="A0A0P1F929"/>
<dbReference type="GO" id="GO:0006355">
    <property type="term" value="P:regulation of DNA-templated transcription"/>
    <property type="evidence" value="ECO:0007669"/>
    <property type="project" value="InterPro"/>
</dbReference>
<evidence type="ECO:0000313" key="14">
    <source>
        <dbReference type="Proteomes" id="UP000051086"/>
    </source>
</evidence>
<dbReference type="PROSITE" id="PS00676">
    <property type="entry name" value="SIGMA54_INTERACT_2"/>
    <property type="match status" value="1"/>
</dbReference>
<evidence type="ECO:0000256" key="5">
    <source>
        <dbReference type="ARBA" id="ARBA00022840"/>
    </source>
</evidence>
<dbReference type="InterPro" id="IPR003593">
    <property type="entry name" value="AAA+_ATPase"/>
</dbReference>
<dbReference type="Gene3D" id="3.40.50.300">
    <property type="entry name" value="P-loop containing nucleotide triphosphate hydrolases"/>
    <property type="match status" value="1"/>
</dbReference>
<dbReference type="OrthoDB" id="9805953at2"/>
<name>A0A0P1F929_9RHOB</name>